<dbReference type="Pfam" id="PF03710">
    <property type="entry name" value="GlnE"/>
    <property type="match status" value="2"/>
</dbReference>
<dbReference type="Gene3D" id="1.20.120.330">
    <property type="entry name" value="Nucleotidyltransferases domain 2"/>
    <property type="match status" value="2"/>
</dbReference>
<dbReference type="NCBIfam" id="NF008292">
    <property type="entry name" value="PRK11072.1"/>
    <property type="match status" value="1"/>
</dbReference>
<evidence type="ECO:0000256" key="4">
    <source>
        <dbReference type="ARBA" id="ARBA00022840"/>
    </source>
</evidence>
<evidence type="ECO:0000256" key="5">
    <source>
        <dbReference type="ARBA" id="ARBA00022842"/>
    </source>
</evidence>
<dbReference type="Pfam" id="PF08335">
    <property type="entry name" value="GlnD_UR_UTase"/>
    <property type="match status" value="1"/>
</dbReference>
<evidence type="ECO:0000313" key="9">
    <source>
        <dbReference type="EMBL" id="ALB23545.1"/>
    </source>
</evidence>
<dbReference type="PANTHER" id="PTHR30621">
    <property type="entry name" value="GLUTAMINE SYNTHETASE ADENYLYLTRANSFERASE"/>
    <property type="match status" value="1"/>
</dbReference>
<dbReference type="Proteomes" id="UP000029558">
    <property type="component" value="Chromosome"/>
</dbReference>
<dbReference type="EMBL" id="CP012508">
    <property type="protein sequence ID" value="ALB23545.1"/>
    <property type="molecule type" value="Genomic_DNA"/>
</dbReference>
<dbReference type="SUPFAM" id="SSF81593">
    <property type="entry name" value="Nucleotidyltransferase substrate binding subunit/domain"/>
    <property type="match status" value="2"/>
</dbReference>
<dbReference type="PANTHER" id="PTHR30621:SF0">
    <property type="entry name" value="BIFUNCTIONAL GLUTAMINE SYNTHETASE ADENYLYLTRANSFERASE_ADENYLYL-REMOVING ENZYME"/>
    <property type="match status" value="1"/>
</dbReference>
<protein>
    <submittedName>
        <fullName evidence="9">PII-uridylyltransferase protein GlnD</fullName>
        <ecNumber evidence="9">2.7.7.42</ecNumber>
    </submittedName>
</protein>
<feature type="domain" description="PII-uridylyltransferase/Glutamine-synthetase adenylyltransferase" evidence="8">
    <location>
        <begin position="328"/>
        <end position="446"/>
    </location>
</feature>
<accession>A0AAC8VJC7</accession>
<dbReference type="InterPro" id="IPR005190">
    <property type="entry name" value="GlnE_rpt_dom"/>
</dbReference>
<keyword evidence="1 9" id="KW-0808">Transferase</keyword>
<dbReference type="GO" id="GO:0000820">
    <property type="term" value="P:regulation of glutamine family amino acid metabolic process"/>
    <property type="evidence" value="ECO:0007669"/>
    <property type="project" value="TreeGrafter"/>
</dbReference>
<name>A0AAC8VJC7_PISSA</name>
<evidence type="ECO:0000259" key="8">
    <source>
        <dbReference type="Pfam" id="PF08335"/>
    </source>
</evidence>
<dbReference type="InterPro" id="IPR043519">
    <property type="entry name" value="NT_sf"/>
</dbReference>
<keyword evidence="2 9" id="KW-0548">Nucleotidyltransferase</keyword>
<dbReference type="RefSeq" id="WP_048876070.1">
    <property type="nucleotide sequence ID" value="NZ_CP012508.1"/>
</dbReference>
<dbReference type="GO" id="GO:0008882">
    <property type="term" value="F:[glutamate-ammonia-ligase] adenylyltransferase activity"/>
    <property type="evidence" value="ECO:0007669"/>
    <property type="project" value="UniProtKB-EC"/>
</dbReference>
<dbReference type="EC" id="2.7.7.42" evidence="9"/>
<evidence type="ECO:0000256" key="2">
    <source>
        <dbReference type="ARBA" id="ARBA00022695"/>
    </source>
</evidence>
<evidence type="ECO:0000256" key="6">
    <source>
        <dbReference type="ARBA" id="ARBA00023268"/>
    </source>
</evidence>
<keyword evidence="6" id="KW-0511">Multifunctional enzyme</keyword>
<evidence type="ECO:0000313" key="10">
    <source>
        <dbReference type="Proteomes" id="UP000029558"/>
    </source>
</evidence>
<keyword evidence="5" id="KW-0460">Magnesium</keyword>
<dbReference type="InterPro" id="IPR013546">
    <property type="entry name" value="PII_UdlTrfase/GS_AdlTrfase"/>
</dbReference>
<dbReference type="AlphaFoldDB" id="A0AAC8VJC7"/>
<dbReference type="SUPFAM" id="SSF81301">
    <property type="entry name" value="Nucleotidyltransferase"/>
    <property type="match status" value="2"/>
</dbReference>
<evidence type="ECO:0000259" key="7">
    <source>
        <dbReference type="Pfam" id="PF03710"/>
    </source>
</evidence>
<sequence>MKSVQSDQLLMRDLPDDLLHVFSKYWLNWQAQVSTLTLVLPNDFYKTVARVWSSSCFIMDYCLQNPEQLAALFKSQAMGAELVTQDNYQHKLAILINDIHCLDELKRELRRFRRYETVRIAWRALAGWSEDKQTLTELSALANTCLVMSFDWLKGYLKPVYGELNTKDAELLVLALGKLGGGELNFSSDIDLIFASRGQGVTTGGRRQVNEKSYFNQLAQYLTQVLNDVTVDGFVYRVDVRLRPYGNSGPLVMPLEAMAVYYQHQGRAWERYALVKAQLVIGSLTGRQEWLAICTPFVYRRYVDYGIFSALRELRAQILLEAEKQSKSCIKRGIGGIREAEFSVQALQLVYGGRFVALQTSSFIHALQALDEAQLVDSTVVYARLADYLFLRRVENCLQMYADGQEHQLPADALTQLRLSYALGFENYTAFENQLNHIQQRVHACFLESVHVPDEAGDAATYMNAHTGHVHVKPLIDLEHNRLEVLTVEDISTWLMTFSVPVAVADDDHVDDKMMMAIATSITNLFHSRTCRHMSKQAAKRLLAVLPAICVSIPEHNKVAALEQVFLVLESIVRRSAYLSMLAEHPVVLQRFVDIVSQSAWVAQNLRDYPFLLDDLITPGYFADFDIMGLEQRLSRQLSYCEENEERQFDILREFKLMTQMQVAALYLDGSADELFAPEKILANTAEILVRAIYRMTLNKLALAEENCPFAIIAYGKLGSAEMNYGSDLDLVFLYDSRKIDTAIISRLARKIVSALTARTQQGVLYEVDTRLRPSGSAGLLVSDIQHFKRYQQEDAWDWEHQALVKARFICGHGLLSKQFEDIRGQVLCQTRDRAELIKGISQMRQKMHDSSSPRSARHQLLSLSLKGLPGGSIDIEFIAQYFVLALSAKVPELVSARDSLSILKIAFKHQRVSEEDYLQLTTALKLYKTALMDYILLADEDTDRLEWHRHQVQQRWQQWQQGRLDLL</sequence>
<feature type="domain" description="Glutamate-ammonia ligase adenylyltransferase repeated" evidence="7">
    <location>
        <begin position="590"/>
        <end position="821"/>
    </location>
</feature>
<dbReference type="GO" id="GO:0005829">
    <property type="term" value="C:cytosol"/>
    <property type="evidence" value="ECO:0007669"/>
    <property type="project" value="TreeGrafter"/>
</dbReference>
<keyword evidence="3" id="KW-0547">Nucleotide-binding</keyword>
<dbReference type="GO" id="GO:0005524">
    <property type="term" value="F:ATP binding"/>
    <property type="evidence" value="ECO:0007669"/>
    <property type="project" value="UniProtKB-KW"/>
</dbReference>
<organism evidence="9 10">
    <name type="scientific">Piscirickettsia salmonis</name>
    <dbReference type="NCBI Taxonomy" id="1238"/>
    <lineage>
        <taxon>Bacteria</taxon>
        <taxon>Pseudomonadati</taxon>
        <taxon>Pseudomonadota</taxon>
        <taxon>Gammaproteobacteria</taxon>
        <taxon>Thiotrichales</taxon>
        <taxon>Piscirickettsiaceae</taxon>
        <taxon>Piscirickettsia</taxon>
    </lineage>
</organism>
<feature type="domain" description="Glutamate-ammonia ligase adenylyltransferase repeated" evidence="7">
    <location>
        <begin position="47"/>
        <end position="284"/>
    </location>
</feature>
<keyword evidence="4" id="KW-0067">ATP-binding</keyword>
<evidence type="ECO:0000256" key="1">
    <source>
        <dbReference type="ARBA" id="ARBA00022679"/>
    </source>
</evidence>
<reference evidence="9 10" key="1">
    <citation type="journal article" date="2014" name="Genome Announc.">
        <title>Comparative Genome Analysis of Two Isolates of the Fish Pathogen Piscirickettsia salmonis from Different Hosts Reveals Major Differences in Virulence-Associated Secretion Systems.</title>
        <authorList>
            <person name="Bohle H."/>
            <person name="Henriquez P."/>
            <person name="Grothusen H."/>
            <person name="Navas E."/>
            <person name="Sandoval A."/>
            <person name="Bustamante F."/>
            <person name="Bustos P."/>
            <person name="Mancilla M."/>
        </authorList>
    </citation>
    <scope>NUCLEOTIDE SEQUENCE [LARGE SCALE GENOMIC DNA]</scope>
    <source>
        <strain evidence="10">B1-32597</strain>
    </source>
</reference>
<gene>
    <name evidence="9" type="primary">glnD</name>
    <name evidence="9" type="ORF">KU39_2367</name>
</gene>
<proteinExistence type="predicted"/>
<evidence type="ECO:0000256" key="3">
    <source>
        <dbReference type="ARBA" id="ARBA00022741"/>
    </source>
</evidence>
<dbReference type="InterPro" id="IPR023057">
    <property type="entry name" value="GlnE"/>
</dbReference>
<dbReference type="Gene3D" id="3.30.460.10">
    <property type="entry name" value="Beta Polymerase, domain 2"/>
    <property type="match status" value="2"/>
</dbReference>
<dbReference type="CDD" id="cd05401">
    <property type="entry name" value="NT_GlnE_GlnD_like"/>
    <property type="match status" value="2"/>
</dbReference>
<dbReference type="Gene3D" id="1.20.120.1510">
    <property type="match status" value="1"/>
</dbReference>